<comment type="similarity">
    <text evidence="2 11">Belongs to the glycosyl hydrolase 38 family.</text>
</comment>
<dbReference type="Gene3D" id="2.60.40.1360">
    <property type="match status" value="1"/>
</dbReference>
<dbReference type="Gene3D" id="1.20.1270.50">
    <property type="entry name" value="Glycoside hydrolase family 38, central domain"/>
    <property type="match status" value="2"/>
</dbReference>
<gene>
    <name evidence="13" type="ORF">MAR_011516</name>
</gene>
<dbReference type="Gene3D" id="2.60.40.1180">
    <property type="entry name" value="Golgi alpha-mannosidase II"/>
    <property type="match status" value="1"/>
</dbReference>
<keyword evidence="7 11" id="KW-0862">Zinc</keyword>
<dbReference type="CDD" id="cd10810">
    <property type="entry name" value="GH38N_AMII_LAM_like"/>
    <property type="match status" value="1"/>
</dbReference>
<comment type="catalytic activity">
    <reaction evidence="1">
        <text>Hydrolysis of terminal, non-reducing alpha-D-mannose residues in alpha-D-mannosides.</text>
        <dbReference type="EC" id="3.2.1.24"/>
    </reaction>
</comment>
<dbReference type="InterPro" id="IPR050843">
    <property type="entry name" value="Glycosyl_Hydrlase_38"/>
</dbReference>
<dbReference type="InterPro" id="IPR048534">
    <property type="entry name" value="Man2a1-like_dom"/>
</dbReference>
<dbReference type="Pfam" id="PF17677">
    <property type="entry name" value="Glyco_hydro38C2"/>
    <property type="match status" value="1"/>
</dbReference>
<dbReference type="InterPro" id="IPR028995">
    <property type="entry name" value="Glyco_hydro_57/38_cen_sf"/>
</dbReference>
<evidence type="ECO:0000256" key="9">
    <source>
        <dbReference type="ARBA" id="ARBA00023180"/>
    </source>
</evidence>
<dbReference type="EMBL" id="CP111025">
    <property type="protein sequence ID" value="WAR25812.1"/>
    <property type="molecule type" value="Genomic_DNA"/>
</dbReference>
<evidence type="ECO:0000256" key="11">
    <source>
        <dbReference type="RuleBase" id="RU361199"/>
    </source>
</evidence>
<dbReference type="Pfam" id="PF07748">
    <property type="entry name" value="Glyco_hydro_38C"/>
    <property type="match status" value="1"/>
</dbReference>
<dbReference type="InterPro" id="IPR000602">
    <property type="entry name" value="Glyco_hydro_38_N"/>
</dbReference>
<dbReference type="InterPro" id="IPR027291">
    <property type="entry name" value="Glyco_hydro_38_N_sf"/>
</dbReference>
<evidence type="ECO:0000256" key="2">
    <source>
        <dbReference type="ARBA" id="ARBA00009792"/>
    </source>
</evidence>
<dbReference type="InterPro" id="IPR013780">
    <property type="entry name" value="Glyco_hydro_b"/>
</dbReference>
<evidence type="ECO:0000256" key="3">
    <source>
        <dbReference type="ARBA" id="ARBA00012752"/>
    </source>
</evidence>
<dbReference type="EC" id="3.2.1.-" evidence="11"/>
<dbReference type="InterPro" id="IPR037094">
    <property type="entry name" value="Glyco_hydro_38_cen_sf"/>
</dbReference>
<keyword evidence="10 11" id="KW-0326">Glycosidase</keyword>
<dbReference type="Pfam" id="PF21260">
    <property type="entry name" value="Laman-like_dom"/>
    <property type="match status" value="1"/>
</dbReference>
<proteinExistence type="inferred from homology"/>
<comment type="cofactor">
    <cofactor evidence="11">
        <name>Zn(2+)</name>
        <dbReference type="ChEBI" id="CHEBI:29105"/>
    </cofactor>
    <text evidence="11">Binds 1 zinc ion per subunit.</text>
</comment>
<feature type="domain" description="Glycoside hydrolase family 38 central" evidence="12">
    <location>
        <begin position="438"/>
        <end position="514"/>
    </location>
</feature>
<dbReference type="SUPFAM" id="SSF88713">
    <property type="entry name" value="Glycoside hydrolase/deacetylase"/>
    <property type="match status" value="1"/>
</dbReference>
<dbReference type="PANTHER" id="PTHR11607">
    <property type="entry name" value="ALPHA-MANNOSIDASE"/>
    <property type="match status" value="1"/>
</dbReference>
<dbReference type="Pfam" id="PF09261">
    <property type="entry name" value="Alpha-mann_mid"/>
    <property type="match status" value="1"/>
</dbReference>
<dbReference type="Pfam" id="PF01074">
    <property type="entry name" value="Glyco_hydro_38N"/>
    <property type="match status" value="1"/>
</dbReference>
<evidence type="ECO:0000313" key="13">
    <source>
        <dbReference type="EMBL" id="WAR25812.1"/>
    </source>
</evidence>
<dbReference type="Proteomes" id="UP001164746">
    <property type="component" value="Chromosome 14"/>
</dbReference>
<evidence type="ECO:0000259" key="12">
    <source>
        <dbReference type="SMART" id="SM00872"/>
    </source>
</evidence>
<keyword evidence="14" id="KW-1185">Reference proteome</keyword>
<dbReference type="InterPro" id="IPR011330">
    <property type="entry name" value="Glyco_hydro/deAcase_b/a-brl"/>
</dbReference>
<dbReference type="InterPro" id="IPR011682">
    <property type="entry name" value="Glyco_hydro_38_C"/>
</dbReference>
<dbReference type="SUPFAM" id="SSF88688">
    <property type="entry name" value="Families 57/38 glycoside transferase middle domain"/>
    <property type="match status" value="1"/>
</dbReference>
<evidence type="ECO:0000256" key="8">
    <source>
        <dbReference type="ARBA" id="ARBA00023157"/>
    </source>
</evidence>
<keyword evidence="9" id="KW-0325">Glycoprotein</keyword>
<evidence type="ECO:0000256" key="7">
    <source>
        <dbReference type="ARBA" id="ARBA00022833"/>
    </source>
</evidence>
<evidence type="ECO:0000256" key="5">
    <source>
        <dbReference type="ARBA" id="ARBA00022729"/>
    </source>
</evidence>
<sequence length="1009" mass="115175">MSHAVCLFPPPASKERNLHVDEALVWVADKCWDDRIENVLDTSILDFIACCGQKKNVWSPLTKSDLFGCNYMPKKCSITTVLYMSGRVNGRGVASADSESSSTWSCNAVKDDMINVHLVPHTHDDVGWLKTVDQYYYGARNDIQNAGVQYVLDSVIPELVNDPSKRFIYVEIAFFARWWREQEDNMKTVVKGLVNSGQLEFILGGWCMNDEASTHYNAIIDQHALGFEFLRQNFGGCGRPRIGWQVDPFGHSREQASLFAQFGFDGLFFGRLDYQDKNHRLNTTTMEMLWHGSPDNLGEKSDLFTGVLYNLYQPPGGFDFNQYSSDEPFMDDPRLHDYNVDKKVDDFLKAAKDQAKYYKTNHIMMTMGSDFEYQNAHHWYKNLDKLIHYTNKRQTTDNSKINLLYSTPSCYTYQLNRANKTWPTKSDDFYPYAYREHSFMTGYFTSRAALKGYIRETNAFLQHFVSKCGLVTVVFIVLLISNAVSGEAMGVAQHHDAVSGTEKQQVAYDYAMRLANGRSECQKVMNDAMGQLVPKGSEGFMGVFFCDLLNISACSITEQNKQMIPVFKRTQNIPERKGYMAKNELVFRVEIPALGYSTYMIKMSEGKFLLFLLTMYMHFTGKAISLLEHMSLKFDSNGNWDKLTDLHTGQSVDARSDIVYYHGMAGNCSQGKFQSSGAYIFRPNGTTPQTWTDPPTVVTVDGPLVNEVHTEFSPWVTQVTRQDKMGKEVVVRVNTGMKSDATFYTDANGRDIIKRVRNFRKTWNLNQTESVAGNYYPVNSRIFLRDESSGMQFTVLTDRSQGGASIQDGQLELMVHRRLLYDDSLGVGEPMNETGSDKQGLIIRGKMYVHFGQISDAAKFHREFGLRTYLTPITAFTKTDMNYQDYSMFYNTMWSGLKQELPANIHMLTLEQWGGPTLTPSQTQPYLIRLEHFYENGEDPQLSLPVTVNLQDLFVTFNIANNNVYKVENRQKLKGSLDITLNPMEIRTFQVNLKDGPPRQNVDKFTVFS</sequence>
<dbReference type="Gene3D" id="2.70.98.30">
    <property type="entry name" value="Golgi alpha-mannosidase II, domain 4"/>
    <property type="match status" value="1"/>
</dbReference>
<name>A0ABY7FXQ0_MYAAR</name>
<keyword evidence="8" id="KW-1015">Disulfide bond</keyword>
<dbReference type="SMART" id="SM00872">
    <property type="entry name" value="Alpha-mann_mid"/>
    <property type="match status" value="1"/>
</dbReference>
<dbReference type="SUPFAM" id="SSF74650">
    <property type="entry name" value="Galactose mutarotase-like"/>
    <property type="match status" value="1"/>
</dbReference>
<accession>A0ABY7FXQ0</accession>
<dbReference type="InterPro" id="IPR015341">
    <property type="entry name" value="Glyco_hydro_38_cen"/>
</dbReference>
<dbReference type="InterPro" id="IPR011013">
    <property type="entry name" value="Gal_mutarotase_sf_dom"/>
</dbReference>
<evidence type="ECO:0000256" key="4">
    <source>
        <dbReference type="ARBA" id="ARBA00022723"/>
    </source>
</evidence>
<dbReference type="InterPro" id="IPR041147">
    <property type="entry name" value="GH38_C"/>
</dbReference>
<protein>
    <recommendedName>
        <fullName evidence="3 11">Alpha-mannosidase</fullName>
        <ecNumber evidence="11">3.2.1.-</ecNumber>
    </recommendedName>
</protein>
<reference evidence="13" key="1">
    <citation type="submission" date="2022-11" db="EMBL/GenBank/DDBJ databases">
        <title>Centuries of genome instability and evolution in soft-shell clam transmissible cancer (bioRxiv).</title>
        <authorList>
            <person name="Hart S.F.M."/>
            <person name="Yonemitsu M.A."/>
            <person name="Giersch R.M."/>
            <person name="Beal B.F."/>
            <person name="Arriagada G."/>
            <person name="Davis B.W."/>
            <person name="Ostrander E.A."/>
            <person name="Goff S.P."/>
            <person name="Metzger M.J."/>
        </authorList>
    </citation>
    <scope>NUCLEOTIDE SEQUENCE</scope>
    <source>
        <strain evidence="13">MELC-2E11</strain>
        <tissue evidence="13">Siphon/mantle</tissue>
    </source>
</reference>
<evidence type="ECO:0000256" key="1">
    <source>
        <dbReference type="ARBA" id="ARBA00000365"/>
    </source>
</evidence>
<evidence type="ECO:0000256" key="6">
    <source>
        <dbReference type="ARBA" id="ARBA00022801"/>
    </source>
</evidence>
<organism evidence="13 14">
    <name type="scientific">Mya arenaria</name>
    <name type="common">Soft-shell clam</name>
    <dbReference type="NCBI Taxonomy" id="6604"/>
    <lineage>
        <taxon>Eukaryota</taxon>
        <taxon>Metazoa</taxon>
        <taxon>Spiralia</taxon>
        <taxon>Lophotrochozoa</taxon>
        <taxon>Mollusca</taxon>
        <taxon>Bivalvia</taxon>
        <taxon>Autobranchia</taxon>
        <taxon>Heteroconchia</taxon>
        <taxon>Euheterodonta</taxon>
        <taxon>Imparidentia</taxon>
        <taxon>Neoheterodontei</taxon>
        <taxon>Myida</taxon>
        <taxon>Myoidea</taxon>
        <taxon>Myidae</taxon>
        <taxon>Mya</taxon>
    </lineage>
</organism>
<dbReference type="Gene3D" id="3.20.110.10">
    <property type="entry name" value="Glycoside hydrolase 38, N terminal domain"/>
    <property type="match status" value="1"/>
</dbReference>
<keyword evidence="6 11" id="KW-0378">Hydrolase</keyword>
<dbReference type="PANTHER" id="PTHR11607:SF3">
    <property type="entry name" value="LYSOSOMAL ALPHA-MANNOSIDASE"/>
    <property type="match status" value="1"/>
</dbReference>
<evidence type="ECO:0000313" key="14">
    <source>
        <dbReference type="Proteomes" id="UP001164746"/>
    </source>
</evidence>
<keyword evidence="4 11" id="KW-0479">Metal-binding</keyword>
<keyword evidence="5" id="KW-0732">Signal</keyword>
<evidence type="ECO:0000256" key="10">
    <source>
        <dbReference type="ARBA" id="ARBA00023295"/>
    </source>
</evidence>